<accession>A0A344PLD9</accession>
<dbReference type="PANTHER" id="PTHR45688">
    <property type="match status" value="1"/>
</dbReference>
<keyword evidence="5" id="KW-0808">Transferase</keyword>
<dbReference type="Proteomes" id="UP000252023">
    <property type="component" value="Chromosome"/>
</dbReference>
<dbReference type="PIRSF" id="PIRSF000521">
    <property type="entry name" value="Transaminase_4ab_Lys_Orn"/>
    <property type="match status" value="1"/>
</dbReference>
<evidence type="ECO:0000256" key="1">
    <source>
        <dbReference type="ARBA" id="ARBA00001933"/>
    </source>
</evidence>
<keyword evidence="6" id="KW-1185">Reference proteome</keyword>
<dbReference type="CDD" id="cd00610">
    <property type="entry name" value="OAT_like"/>
    <property type="match status" value="1"/>
</dbReference>
<evidence type="ECO:0000256" key="3">
    <source>
        <dbReference type="ARBA" id="ARBA00022898"/>
    </source>
</evidence>
<dbReference type="InterPro" id="IPR049704">
    <property type="entry name" value="Aminotrans_3_PPA_site"/>
</dbReference>
<name>A0A344PLD9_9RHOB</name>
<dbReference type="InterPro" id="IPR015421">
    <property type="entry name" value="PyrdxlP-dep_Trfase_major"/>
</dbReference>
<dbReference type="AlphaFoldDB" id="A0A344PLD9"/>
<dbReference type="PROSITE" id="PS00600">
    <property type="entry name" value="AA_TRANSFER_CLASS_3"/>
    <property type="match status" value="1"/>
</dbReference>
<dbReference type="Pfam" id="PF00202">
    <property type="entry name" value="Aminotran_3"/>
    <property type="match status" value="1"/>
</dbReference>
<comment type="similarity">
    <text evidence="2 4">Belongs to the class-III pyridoxal-phosphate-dependent aminotransferase family.</text>
</comment>
<evidence type="ECO:0000256" key="2">
    <source>
        <dbReference type="ARBA" id="ARBA00008954"/>
    </source>
</evidence>
<gene>
    <name evidence="5" type="ORF">DRW48_11255</name>
</gene>
<dbReference type="InterPro" id="IPR015424">
    <property type="entry name" value="PyrdxlP-dep_Trfase"/>
</dbReference>
<keyword evidence="5" id="KW-0032">Aminotransferase</keyword>
<dbReference type="GO" id="GO:0030170">
    <property type="term" value="F:pyridoxal phosphate binding"/>
    <property type="evidence" value="ECO:0007669"/>
    <property type="project" value="InterPro"/>
</dbReference>
<dbReference type="RefSeq" id="WP_114076513.1">
    <property type="nucleotide sequence ID" value="NZ_CP030918.1"/>
</dbReference>
<dbReference type="PANTHER" id="PTHR45688:SF13">
    <property type="entry name" value="ALANINE--GLYOXYLATE AMINOTRANSFERASE 2-LIKE"/>
    <property type="match status" value="1"/>
</dbReference>
<protein>
    <submittedName>
        <fullName evidence="5">Aminotransferase class III-fold pyridoxal phosphate-dependent enzyme</fullName>
    </submittedName>
</protein>
<dbReference type="InterPro" id="IPR015422">
    <property type="entry name" value="PyrdxlP-dep_Trfase_small"/>
</dbReference>
<organism evidence="5 6">
    <name type="scientific">Paracoccus suum</name>
    <dbReference type="NCBI Taxonomy" id="2259340"/>
    <lineage>
        <taxon>Bacteria</taxon>
        <taxon>Pseudomonadati</taxon>
        <taxon>Pseudomonadota</taxon>
        <taxon>Alphaproteobacteria</taxon>
        <taxon>Rhodobacterales</taxon>
        <taxon>Paracoccaceae</taxon>
        <taxon>Paracoccus</taxon>
    </lineage>
</organism>
<dbReference type="Gene3D" id="3.90.1150.10">
    <property type="entry name" value="Aspartate Aminotransferase, domain 1"/>
    <property type="match status" value="1"/>
</dbReference>
<evidence type="ECO:0000256" key="4">
    <source>
        <dbReference type="RuleBase" id="RU003560"/>
    </source>
</evidence>
<proteinExistence type="inferred from homology"/>
<sequence>MSMPNAFDPHKATALSEGDRALVARRTAALGAAYRLFYAEPLHPVRGEGVWLWDAEGRRYLDAYNNVACVGHCHPRVVAAMAEQAAVLNTHTRYLHPLVVDYAERVLATVPAPLSNVMFTCTGSEANDLAIRIARTVTGAQGVIVTDYAYHGVTESLAEMSPALGPHVAPGPRVRTVPAPDPTAADPAGQFAEGVRAAIASLAEAGLQPAALLVDTIFASDGILPDPAGTLGPAAEAIRAAGGIFIADEVQAGFGRTGEMWGFSRHGVVPDIVTMGKPMGNGHPVAGLIARADLVESFGRDIRYFNTFGGNPVSAAVGLAVLDVLRDEELPRNSADTGGVLAGRLRDLASRRSELGEVRAAGLYLGVDVRTADGSPDGARASALVNGMRRRGVLISAAGPAGNVLKIRPPLPFGTEHADILVAALEESLTQD</sequence>
<dbReference type="EMBL" id="CP030918">
    <property type="protein sequence ID" value="AXC50194.1"/>
    <property type="molecule type" value="Genomic_DNA"/>
</dbReference>
<dbReference type="GO" id="GO:0008483">
    <property type="term" value="F:transaminase activity"/>
    <property type="evidence" value="ECO:0007669"/>
    <property type="project" value="UniProtKB-KW"/>
</dbReference>
<evidence type="ECO:0000313" key="5">
    <source>
        <dbReference type="EMBL" id="AXC50194.1"/>
    </source>
</evidence>
<keyword evidence="3 4" id="KW-0663">Pyridoxal phosphate</keyword>
<dbReference type="InterPro" id="IPR005814">
    <property type="entry name" value="Aminotrans_3"/>
</dbReference>
<evidence type="ECO:0000313" key="6">
    <source>
        <dbReference type="Proteomes" id="UP000252023"/>
    </source>
</evidence>
<comment type="cofactor">
    <cofactor evidence="1">
        <name>pyridoxal 5'-phosphate</name>
        <dbReference type="ChEBI" id="CHEBI:597326"/>
    </cofactor>
</comment>
<dbReference type="KEGG" id="pars:DRW48_11255"/>
<reference evidence="6" key="1">
    <citation type="submission" date="2018-07" db="EMBL/GenBank/DDBJ databases">
        <title>Genome sequencing of Paracoccus sp. SC2-6.</title>
        <authorList>
            <person name="Heo J."/>
            <person name="Kim S.-J."/>
            <person name="Kwon S.-W."/>
        </authorList>
    </citation>
    <scope>NUCLEOTIDE SEQUENCE [LARGE SCALE GENOMIC DNA]</scope>
    <source>
        <strain evidence="6">SC2-6</strain>
    </source>
</reference>
<dbReference type="OrthoDB" id="9801834at2"/>
<dbReference type="Gene3D" id="3.40.640.10">
    <property type="entry name" value="Type I PLP-dependent aspartate aminotransferase-like (Major domain)"/>
    <property type="match status" value="1"/>
</dbReference>
<dbReference type="SUPFAM" id="SSF53383">
    <property type="entry name" value="PLP-dependent transferases"/>
    <property type="match status" value="1"/>
</dbReference>